<sequence>MRAVAEEQPEGQKYCAAQTIDVTGESGENVYDERHNSLDSPESYGEGMGRNLTGNDRTHPQEFPKEIGPCIEAQAAYLECDE</sequence>
<evidence type="ECO:0000313" key="4">
    <source>
        <dbReference type="WBParaSite" id="HPBE_0001630501-mRNA-1"/>
    </source>
</evidence>
<evidence type="ECO:0000313" key="3">
    <source>
        <dbReference type="Proteomes" id="UP000050761"/>
    </source>
</evidence>
<organism evidence="3 4">
    <name type="scientific">Heligmosomoides polygyrus</name>
    <name type="common">Parasitic roundworm</name>
    <dbReference type="NCBI Taxonomy" id="6339"/>
    <lineage>
        <taxon>Eukaryota</taxon>
        <taxon>Metazoa</taxon>
        <taxon>Ecdysozoa</taxon>
        <taxon>Nematoda</taxon>
        <taxon>Chromadorea</taxon>
        <taxon>Rhabditida</taxon>
        <taxon>Rhabditina</taxon>
        <taxon>Rhabditomorpha</taxon>
        <taxon>Strongyloidea</taxon>
        <taxon>Heligmosomidae</taxon>
        <taxon>Heligmosomoides</taxon>
    </lineage>
</organism>
<dbReference type="Proteomes" id="UP000050761">
    <property type="component" value="Unassembled WGS sequence"/>
</dbReference>
<keyword evidence="3" id="KW-1185">Reference proteome</keyword>
<reference evidence="2 3" key="1">
    <citation type="submission" date="2018-11" db="EMBL/GenBank/DDBJ databases">
        <authorList>
            <consortium name="Pathogen Informatics"/>
        </authorList>
    </citation>
    <scope>NUCLEOTIDE SEQUENCE [LARGE SCALE GENOMIC DNA]</scope>
</reference>
<accession>A0A183G485</accession>
<dbReference type="AlphaFoldDB" id="A0A183G485"/>
<feature type="compositionally biased region" description="Basic and acidic residues" evidence="1">
    <location>
        <begin position="56"/>
        <end position="65"/>
    </location>
</feature>
<reference evidence="4" key="2">
    <citation type="submission" date="2019-09" db="UniProtKB">
        <authorList>
            <consortium name="WormBaseParasite"/>
        </authorList>
    </citation>
    <scope>IDENTIFICATION</scope>
</reference>
<gene>
    <name evidence="2" type="ORF">HPBE_LOCUS16304</name>
</gene>
<evidence type="ECO:0000313" key="2">
    <source>
        <dbReference type="EMBL" id="VDP05505.1"/>
    </source>
</evidence>
<evidence type="ECO:0000256" key="1">
    <source>
        <dbReference type="SAM" id="MobiDB-lite"/>
    </source>
</evidence>
<dbReference type="WBParaSite" id="HPBE_0001630501-mRNA-1">
    <property type="protein sequence ID" value="HPBE_0001630501-mRNA-1"/>
    <property type="gene ID" value="HPBE_0001630501"/>
</dbReference>
<accession>A0A3P8BFF8</accession>
<protein>
    <submittedName>
        <fullName evidence="2 4">Uncharacterized protein</fullName>
    </submittedName>
</protein>
<proteinExistence type="predicted"/>
<name>A0A183G485_HELPZ</name>
<dbReference type="EMBL" id="UZAH01029341">
    <property type="protein sequence ID" value="VDP05505.1"/>
    <property type="molecule type" value="Genomic_DNA"/>
</dbReference>
<feature type="region of interest" description="Disordered" evidence="1">
    <location>
        <begin position="34"/>
        <end position="67"/>
    </location>
</feature>